<evidence type="ECO:0000313" key="6">
    <source>
        <dbReference type="Proteomes" id="UP000242715"/>
    </source>
</evidence>
<keyword evidence="6" id="KW-1185">Reference proteome</keyword>
<evidence type="ECO:0000256" key="1">
    <source>
        <dbReference type="ARBA" id="ARBA00022614"/>
    </source>
</evidence>
<dbReference type="Proteomes" id="UP000242715">
    <property type="component" value="Unassembled WGS sequence"/>
</dbReference>
<dbReference type="SUPFAM" id="SSF52540">
    <property type="entry name" value="P-loop containing nucleoside triphosphate hydrolases"/>
    <property type="match status" value="1"/>
</dbReference>
<evidence type="ECO:0000313" key="5">
    <source>
        <dbReference type="EMBL" id="GAU22544.1"/>
    </source>
</evidence>
<dbReference type="Gene3D" id="3.40.50.300">
    <property type="entry name" value="P-loop containing nucleotide triphosphate hydrolases"/>
    <property type="match status" value="1"/>
</dbReference>
<keyword evidence="1" id="KW-0433">Leucine-rich repeat</keyword>
<dbReference type="Pfam" id="PF23282">
    <property type="entry name" value="WHD_ROQ1"/>
    <property type="match status" value="1"/>
</dbReference>
<dbReference type="Pfam" id="PF00931">
    <property type="entry name" value="NB-ARC"/>
    <property type="match status" value="1"/>
</dbReference>
<dbReference type="InterPro" id="IPR044974">
    <property type="entry name" value="Disease_R_plants"/>
</dbReference>
<dbReference type="GO" id="GO:0006952">
    <property type="term" value="P:defense response"/>
    <property type="evidence" value="ECO:0007669"/>
    <property type="project" value="InterPro"/>
</dbReference>
<dbReference type="InterPro" id="IPR036390">
    <property type="entry name" value="WH_DNA-bd_sf"/>
</dbReference>
<dbReference type="SUPFAM" id="SSF46785">
    <property type="entry name" value="Winged helix' DNA-binding domain"/>
    <property type="match status" value="1"/>
</dbReference>
<sequence>MTFSLDREVYEHKFIGTIVEEVLRKIKLVALPVGDYLVGLEPQKEHVTSLLNIRSDDEVNMLGIHGIGGIGKTTLALAVYNLIRHQFQGSCFLEKVRENSEKNGLIYLQEILLSEIVGDKNIGITSVRQGISILQQRLNQKKVLLLLDDVDNEEQLQAIAGKSDWFGLGSRVIITTRDKRLLTCHGIERTYEVKGLNDKDAFELLRWKAFKNEKTNKDFPGYVHVLNRAVTYASGLPLALEVIGSHFFNKTIEQCKCALDRYERVPDKKIQTTLQLSFDALQEEEKFVFLDIACCFKGYKLTRVQQILHAHHGDIMKDHIDVLVEKSLIKISESSNVTLHDLVEDMGKEIVRQESLKDPEKRSRLWASKDINQVLKDNKAISQAMWDFFNTTPRVQHCCACCANINGGGPDQKPDCRRPDEVAQRIVDRL</sequence>
<dbReference type="AlphaFoldDB" id="A0A2Z6LT19"/>
<evidence type="ECO:0000259" key="4">
    <source>
        <dbReference type="Pfam" id="PF23282"/>
    </source>
</evidence>
<dbReference type="InterPro" id="IPR058192">
    <property type="entry name" value="WHD_ROQ1-like"/>
</dbReference>
<proteinExistence type="predicted"/>
<accession>A0A2Z6LT19</accession>
<dbReference type="PRINTS" id="PR00364">
    <property type="entry name" value="DISEASERSIST"/>
</dbReference>
<dbReference type="InterPro" id="IPR027417">
    <property type="entry name" value="P-loop_NTPase"/>
</dbReference>
<feature type="domain" description="NB-ARC" evidence="3">
    <location>
        <begin position="47"/>
        <end position="213"/>
    </location>
</feature>
<gene>
    <name evidence="5" type="ORF">TSUD_296640</name>
</gene>
<dbReference type="EMBL" id="DF973248">
    <property type="protein sequence ID" value="GAU22544.1"/>
    <property type="molecule type" value="Genomic_DNA"/>
</dbReference>
<name>A0A2Z6LT19_TRISU</name>
<evidence type="ECO:0000259" key="3">
    <source>
        <dbReference type="Pfam" id="PF00931"/>
    </source>
</evidence>
<feature type="domain" description="Disease resistance protein Roq1-like winged-helix" evidence="4">
    <location>
        <begin position="283"/>
        <end position="355"/>
    </location>
</feature>
<reference evidence="6" key="1">
    <citation type="journal article" date="2017" name="Front. Plant Sci.">
        <title>Climate Clever Clovers: New Paradigm to Reduce the Environmental Footprint of Ruminants by Breeding Low Methanogenic Forages Utilizing Haplotype Variation.</title>
        <authorList>
            <person name="Kaur P."/>
            <person name="Appels R."/>
            <person name="Bayer P.E."/>
            <person name="Keeble-Gagnere G."/>
            <person name="Wang J."/>
            <person name="Hirakawa H."/>
            <person name="Shirasawa K."/>
            <person name="Vercoe P."/>
            <person name="Stefanova K."/>
            <person name="Durmic Z."/>
            <person name="Nichols P."/>
            <person name="Revell C."/>
            <person name="Isobe S.N."/>
            <person name="Edwards D."/>
            <person name="Erskine W."/>
        </authorList>
    </citation>
    <scope>NUCLEOTIDE SEQUENCE [LARGE SCALE GENOMIC DNA]</scope>
    <source>
        <strain evidence="6">cv. Daliak</strain>
    </source>
</reference>
<dbReference type="OrthoDB" id="1357022at2759"/>
<protein>
    <submittedName>
        <fullName evidence="5">Uncharacterized protein</fullName>
    </submittedName>
</protein>
<keyword evidence="2" id="KW-0677">Repeat</keyword>
<dbReference type="InterPro" id="IPR002182">
    <property type="entry name" value="NB-ARC"/>
</dbReference>
<dbReference type="PANTHER" id="PTHR11017:SF431">
    <property type="entry name" value="ADP-RIBOSYL CYCLASE_CYCLIC ADP-RIBOSE HYDROLASE"/>
    <property type="match status" value="1"/>
</dbReference>
<dbReference type="Gene3D" id="1.10.8.430">
    <property type="entry name" value="Helical domain of apoptotic protease-activating factors"/>
    <property type="match status" value="1"/>
</dbReference>
<dbReference type="GO" id="GO:0043531">
    <property type="term" value="F:ADP binding"/>
    <property type="evidence" value="ECO:0007669"/>
    <property type="project" value="InterPro"/>
</dbReference>
<organism evidence="5 6">
    <name type="scientific">Trifolium subterraneum</name>
    <name type="common">Subterranean clover</name>
    <dbReference type="NCBI Taxonomy" id="3900"/>
    <lineage>
        <taxon>Eukaryota</taxon>
        <taxon>Viridiplantae</taxon>
        <taxon>Streptophyta</taxon>
        <taxon>Embryophyta</taxon>
        <taxon>Tracheophyta</taxon>
        <taxon>Spermatophyta</taxon>
        <taxon>Magnoliopsida</taxon>
        <taxon>eudicotyledons</taxon>
        <taxon>Gunneridae</taxon>
        <taxon>Pentapetalae</taxon>
        <taxon>rosids</taxon>
        <taxon>fabids</taxon>
        <taxon>Fabales</taxon>
        <taxon>Fabaceae</taxon>
        <taxon>Papilionoideae</taxon>
        <taxon>50 kb inversion clade</taxon>
        <taxon>NPAAA clade</taxon>
        <taxon>Hologalegina</taxon>
        <taxon>IRL clade</taxon>
        <taxon>Trifolieae</taxon>
        <taxon>Trifolium</taxon>
    </lineage>
</organism>
<dbReference type="PANTHER" id="PTHR11017">
    <property type="entry name" value="LEUCINE-RICH REPEAT-CONTAINING PROTEIN"/>
    <property type="match status" value="1"/>
</dbReference>
<dbReference type="InterPro" id="IPR042197">
    <property type="entry name" value="Apaf_helical"/>
</dbReference>
<evidence type="ECO:0000256" key="2">
    <source>
        <dbReference type="ARBA" id="ARBA00022737"/>
    </source>
</evidence>